<sequence length="309" mass="33180">MRLQFVTVSVLALALAGCGGEESEAETPAETPAAEMEDGMAPAEDGAEAMSEEMDDDGMVTLATVLADPARADAAARDQYRHPAETLEFFGLEPTMTVIEVTPGGGWYQDVIAPYVGLGGGTYIGADFEASTSERAAQRAEAFKTKYMTGDFGDAHLIPFVDGEGIKAEPGAADMVLTFRNVHNWEMRGYADQAFGSFYAALKPGGVLGVVDHRLPEEMDTELQKRSGYMKQSTVIALAEAAGFVLDAESEINANEMDTADHPFGVWTLPPVSRTPREGEDAPEGFDAEKYLAIGESDRMTLRFVKPAE</sequence>
<evidence type="ECO:0000313" key="2">
    <source>
        <dbReference type="EMBL" id="RFB04612.1"/>
    </source>
</evidence>
<dbReference type="AlphaFoldDB" id="A0A371RGQ1"/>
<proteinExistence type="predicted"/>
<protein>
    <recommendedName>
        <fullName evidence="4">Methyltransferase</fullName>
    </recommendedName>
</protein>
<dbReference type="PIRSF" id="PIRSF031679">
    <property type="entry name" value="Mtase_Alr7345_prd"/>
    <property type="match status" value="1"/>
</dbReference>
<dbReference type="RefSeq" id="WP_116391244.1">
    <property type="nucleotide sequence ID" value="NZ_QUQO01000001.1"/>
</dbReference>
<dbReference type="PROSITE" id="PS51257">
    <property type="entry name" value="PROKAR_LIPOPROTEIN"/>
    <property type="match status" value="1"/>
</dbReference>
<accession>A0A371RGQ1</accession>
<dbReference type="Gene3D" id="3.40.50.150">
    <property type="entry name" value="Vaccinia Virus protein VP39"/>
    <property type="match status" value="1"/>
</dbReference>
<evidence type="ECO:0008006" key="4">
    <source>
        <dbReference type="Google" id="ProtNLM"/>
    </source>
</evidence>
<feature type="region of interest" description="Disordered" evidence="1">
    <location>
        <begin position="19"/>
        <end position="51"/>
    </location>
</feature>
<dbReference type="InterPro" id="IPR029063">
    <property type="entry name" value="SAM-dependent_MTases_sf"/>
</dbReference>
<comment type="caution">
    <text evidence="2">The sequence shown here is derived from an EMBL/GenBank/DDBJ whole genome shotgun (WGS) entry which is preliminary data.</text>
</comment>
<organism evidence="2 3">
    <name type="scientific">Parvularcula marina</name>
    <dbReference type="NCBI Taxonomy" id="2292771"/>
    <lineage>
        <taxon>Bacteria</taxon>
        <taxon>Pseudomonadati</taxon>
        <taxon>Pseudomonadota</taxon>
        <taxon>Alphaproteobacteria</taxon>
        <taxon>Parvularculales</taxon>
        <taxon>Parvularculaceae</taxon>
        <taxon>Parvularcula</taxon>
    </lineage>
</organism>
<dbReference type="SUPFAM" id="SSF53335">
    <property type="entry name" value="S-adenosyl-L-methionine-dependent methyltransferases"/>
    <property type="match status" value="1"/>
</dbReference>
<reference evidence="2 3" key="1">
    <citation type="submission" date="2018-08" db="EMBL/GenBank/DDBJ databases">
        <title>Parvularcula sp. SM1705, isolated from surface water of the South Sea China.</title>
        <authorList>
            <person name="Sun L."/>
        </authorList>
    </citation>
    <scope>NUCLEOTIDE SEQUENCE [LARGE SCALE GENOMIC DNA]</scope>
    <source>
        <strain evidence="2 3">SM1705</strain>
    </source>
</reference>
<dbReference type="Proteomes" id="UP000264589">
    <property type="component" value="Unassembled WGS sequence"/>
</dbReference>
<dbReference type="EMBL" id="QUQO01000001">
    <property type="protein sequence ID" value="RFB04612.1"/>
    <property type="molecule type" value="Genomic_DNA"/>
</dbReference>
<evidence type="ECO:0000313" key="3">
    <source>
        <dbReference type="Proteomes" id="UP000264589"/>
    </source>
</evidence>
<dbReference type="InterPro" id="IPR016980">
    <property type="entry name" value="S-AdoMet-dep_MeTrfase_Alr7345"/>
</dbReference>
<evidence type="ECO:0000256" key="1">
    <source>
        <dbReference type="SAM" id="MobiDB-lite"/>
    </source>
</evidence>
<keyword evidence="3" id="KW-1185">Reference proteome</keyword>
<gene>
    <name evidence="2" type="ORF">DX908_04550</name>
</gene>
<dbReference type="OrthoDB" id="9801692at2"/>
<name>A0A371RGQ1_9PROT</name>
<dbReference type="InParanoid" id="A0A371RGQ1"/>